<gene>
    <name evidence="1" type="ORF">TRIUR3_32057</name>
</gene>
<protein>
    <submittedName>
        <fullName evidence="1">Uncharacterized protein</fullName>
    </submittedName>
</protein>
<proteinExistence type="predicted"/>
<dbReference type="AlphaFoldDB" id="M8A5T8"/>
<dbReference type="EMBL" id="KD014926">
    <property type="protein sequence ID" value="EMS67777.1"/>
    <property type="molecule type" value="Genomic_DNA"/>
</dbReference>
<organism evidence="1">
    <name type="scientific">Triticum urartu</name>
    <name type="common">Red wild einkorn</name>
    <name type="synonym">Crithodium urartu</name>
    <dbReference type="NCBI Taxonomy" id="4572"/>
    <lineage>
        <taxon>Eukaryota</taxon>
        <taxon>Viridiplantae</taxon>
        <taxon>Streptophyta</taxon>
        <taxon>Embryophyta</taxon>
        <taxon>Tracheophyta</taxon>
        <taxon>Spermatophyta</taxon>
        <taxon>Magnoliopsida</taxon>
        <taxon>Liliopsida</taxon>
        <taxon>Poales</taxon>
        <taxon>Poaceae</taxon>
        <taxon>BOP clade</taxon>
        <taxon>Pooideae</taxon>
        <taxon>Triticodae</taxon>
        <taxon>Triticeae</taxon>
        <taxon>Triticinae</taxon>
        <taxon>Triticum</taxon>
    </lineage>
</organism>
<dbReference type="STRING" id="4572.M8A5T8"/>
<evidence type="ECO:0000313" key="1">
    <source>
        <dbReference type="EMBL" id="EMS67777.1"/>
    </source>
</evidence>
<accession>M8A5T8</accession>
<name>M8A5T8_TRIUA</name>
<reference evidence="1" key="1">
    <citation type="journal article" date="2013" name="Nature">
        <title>Draft genome of the wheat A-genome progenitor Triticum urartu.</title>
        <authorList>
            <person name="Ling H.Q."/>
            <person name="Zhao S."/>
            <person name="Liu D."/>
            <person name="Wang J."/>
            <person name="Sun H."/>
            <person name="Zhang C."/>
            <person name="Fan H."/>
            <person name="Li D."/>
            <person name="Dong L."/>
            <person name="Tao Y."/>
            <person name="Gao C."/>
            <person name="Wu H."/>
            <person name="Li Y."/>
            <person name="Cui Y."/>
            <person name="Guo X."/>
            <person name="Zheng S."/>
            <person name="Wang B."/>
            <person name="Yu K."/>
            <person name="Liang Q."/>
            <person name="Yang W."/>
            <person name="Lou X."/>
            <person name="Chen J."/>
            <person name="Feng M."/>
            <person name="Jian J."/>
            <person name="Zhang X."/>
            <person name="Luo G."/>
            <person name="Jiang Y."/>
            <person name="Liu J."/>
            <person name="Wang Z."/>
            <person name="Sha Y."/>
            <person name="Zhang B."/>
            <person name="Wu H."/>
            <person name="Tang D."/>
            <person name="Shen Q."/>
            <person name="Xue P."/>
            <person name="Zou S."/>
            <person name="Wang X."/>
            <person name="Liu X."/>
            <person name="Wang F."/>
            <person name="Yang Y."/>
            <person name="An X."/>
            <person name="Dong Z."/>
            <person name="Zhang K."/>
            <person name="Zhang X."/>
            <person name="Luo M.C."/>
            <person name="Dvorak J."/>
            <person name="Tong Y."/>
            <person name="Wang J."/>
            <person name="Yang H."/>
            <person name="Li Z."/>
            <person name="Wang D."/>
            <person name="Zhang A."/>
            <person name="Wang J."/>
        </authorList>
    </citation>
    <scope>NUCLEOTIDE SEQUENCE</scope>
</reference>
<sequence>MAALDGNIATANAEVEGGTAAAMVEHWSWTEALRSEVHGCIIVVAVKSGYFGISDHVRESLSGGRPNVYDQGCLSNFLEVFCTKVQASKHKFQTYIQEEVRAPPANRVGEVEDEPAGARHAKVEDDWILVLIL</sequence>
<dbReference type="OMA" id="RHAKVED"/>